<feature type="region of interest" description="Disordered" evidence="1">
    <location>
        <begin position="130"/>
        <end position="160"/>
    </location>
</feature>
<feature type="compositionally biased region" description="Basic and acidic residues" evidence="1">
    <location>
        <begin position="93"/>
        <end position="109"/>
    </location>
</feature>
<protein>
    <submittedName>
        <fullName evidence="2">Uncharacterized protein</fullName>
    </submittedName>
</protein>
<name>A0A3P4B752_9BURK</name>
<gene>
    <name evidence="2" type="ORF">PIGHUM_03861</name>
</gene>
<keyword evidence="3" id="KW-1185">Reference proteome</keyword>
<dbReference type="EMBL" id="UWPJ01000029">
    <property type="protein sequence ID" value="VCU71771.1"/>
    <property type="molecule type" value="Genomic_DNA"/>
</dbReference>
<organism evidence="2 3">
    <name type="scientific">Pigmentiphaga humi</name>
    <dbReference type="NCBI Taxonomy" id="2478468"/>
    <lineage>
        <taxon>Bacteria</taxon>
        <taxon>Pseudomonadati</taxon>
        <taxon>Pseudomonadota</taxon>
        <taxon>Betaproteobacteria</taxon>
        <taxon>Burkholderiales</taxon>
        <taxon>Alcaligenaceae</taxon>
        <taxon>Pigmentiphaga</taxon>
    </lineage>
</organism>
<feature type="region of interest" description="Disordered" evidence="1">
    <location>
        <begin position="88"/>
        <end position="109"/>
    </location>
</feature>
<evidence type="ECO:0000313" key="3">
    <source>
        <dbReference type="Proteomes" id="UP000277294"/>
    </source>
</evidence>
<reference evidence="2 3" key="1">
    <citation type="submission" date="2018-10" db="EMBL/GenBank/DDBJ databases">
        <authorList>
            <person name="Criscuolo A."/>
        </authorList>
    </citation>
    <scope>NUCLEOTIDE SEQUENCE [LARGE SCALE GENOMIC DNA]</scope>
    <source>
        <strain evidence="2">DnA1</strain>
    </source>
</reference>
<feature type="compositionally biased region" description="Basic residues" evidence="1">
    <location>
        <begin position="134"/>
        <end position="144"/>
    </location>
</feature>
<accession>A0A3P4B752</accession>
<dbReference type="AlphaFoldDB" id="A0A3P4B752"/>
<proteinExistence type="predicted"/>
<evidence type="ECO:0000256" key="1">
    <source>
        <dbReference type="SAM" id="MobiDB-lite"/>
    </source>
</evidence>
<sequence>MRALPQSMHGRLENRLQFGRAGKQSFPHIEIQSRHRRCRRRGMARIRIAVEQLHRTGRRRLHHRIVQRPRHGHGPHRNRGIIDALGHRQQIRRHPEPLGRRRRAQPSERRDHLIEDQQNAMPGAQLAQALQIAARRHQHPRRPGHGLDDHGRHRGRIVQGQQPLQLIRQMRAPLGLAPRKRGLGEIPGCRQMVHPRHQVGAISLAVRPHPAHRHPAETHAVVAPLPSDEPHALSFSARAVIGQRDLQRGVDRLRPRIREKNAVQALRHDGRHPLRRLEGHRMPHLERRRVIQRLHLAQHRLDDFLPAMAGIAAPQAGRSVQDPAAGGIAVVHAVGRHQQARRGLELPVRRKRHP</sequence>
<evidence type="ECO:0000313" key="2">
    <source>
        <dbReference type="EMBL" id="VCU71771.1"/>
    </source>
</evidence>
<dbReference type="Proteomes" id="UP000277294">
    <property type="component" value="Unassembled WGS sequence"/>
</dbReference>